<dbReference type="InterPro" id="IPR050772">
    <property type="entry name" value="Hydratase-Decarb/MhpD_sf"/>
</dbReference>
<sequence>MTEEAVRALGRALAAARRTGAVTADPGPGLLDDPAWVQAEAVLAAGETVRGFTLAATTIRTARALACPEPLAAPLLASALCEDGAAFRTSRAVLGIGAQYLMVIGRSFPREDEDPGDREALAGAVLSCRIGLQVLGRRLPDSVPLGPASAIADFGLDAAELRGAAIPRWREADLGGTPVTLRLDGHPVAQGAGAEILESHPLAALAWLAGGLARAGRSLEAGDTVATGSCTGLIRVRPGQRVEGDFGALGRVGLDVV</sequence>
<dbReference type="STRING" id="427683.A5481_31160"/>
<dbReference type="PANTHER" id="PTHR30143:SF0">
    <property type="entry name" value="2-KETO-4-PENTENOATE HYDRATASE"/>
    <property type="match status" value="1"/>
</dbReference>
<dbReference type="Gene3D" id="3.90.850.10">
    <property type="entry name" value="Fumarylacetoacetase-like, C-terminal domain"/>
    <property type="match status" value="1"/>
</dbReference>
<dbReference type="AlphaFoldDB" id="A0A179RWP9"/>
<comment type="caution">
    <text evidence="1">The sequence shown here is derived from an EMBL/GenBank/DDBJ whole genome shotgun (WGS) entry which is preliminary data.</text>
</comment>
<proteinExistence type="predicted"/>
<accession>A0A179RWP9</accession>
<dbReference type="OrthoDB" id="9792137at2"/>
<reference evidence="1 2" key="1">
    <citation type="submission" date="2016-04" db="EMBL/GenBank/DDBJ databases">
        <authorList>
            <person name="Evans L.H."/>
            <person name="Alamgir A."/>
            <person name="Owens N."/>
            <person name="Weber N.D."/>
            <person name="Virtaneva K."/>
            <person name="Barbian K."/>
            <person name="Babar A."/>
            <person name="Rosenke K."/>
        </authorList>
    </citation>
    <scope>NUCLEOTIDE SEQUENCE [LARGE SCALE GENOMIC DNA]</scope>
    <source>
        <strain evidence="1 2">PMB02</strain>
    </source>
</reference>
<dbReference type="PANTHER" id="PTHR30143">
    <property type="entry name" value="ACID HYDRATASE"/>
    <property type="match status" value="1"/>
</dbReference>
<evidence type="ECO:0000313" key="2">
    <source>
        <dbReference type="Proteomes" id="UP000078316"/>
    </source>
</evidence>
<dbReference type="EMBL" id="LWHQ01000099">
    <property type="protein sequence ID" value="OAS13245.1"/>
    <property type="molecule type" value="Genomic_DNA"/>
</dbReference>
<evidence type="ECO:0008006" key="3">
    <source>
        <dbReference type="Google" id="ProtNLM"/>
    </source>
</evidence>
<dbReference type="SUPFAM" id="SSF56529">
    <property type="entry name" value="FAH"/>
    <property type="match status" value="1"/>
</dbReference>
<name>A0A179RWP9_9HYPH</name>
<evidence type="ECO:0000313" key="1">
    <source>
        <dbReference type="EMBL" id="OAS13245.1"/>
    </source>
</evidence>
<protein>
    <recommendedName>
        <fullName evidence="3">Hydratase</fullName>
    </recommendedName>
</protein>
<dbReference type="GO" id="GO:0008684">
    <property type="term" value="F:2-oxopent-4-enoate hydratase activity"/>
    <property type="evidence" value="ECO:0007669"/>
    <property type="project" value="TreeGrafter"/>
</dbReference>
<dbReference type="RefSeq" id="WP_053082597.1">
    <property type="nucleotide sequence ID" value="NZ_LWHQ01000099.1"/>
</dbReference>
<gene>
    <name evidence="1" type="ORF">A5481_31160</name>
</gene>
<organism evidence="1 2">
    <name type="scientific">Methylobacterium platani</name>
    <dbReference type="NCBI Taxonomy" id="427683"/>
    <lineage>
        <taxon>Bacteria</taxon>
        <taxon>Pseudomonadati</taxon>
        <taxon>Pseudomonadota</taxon>
        <taxon>Alphaproteobacteria</taxon>
        <taxon>Hyphomicrobiales</taxon>
        <taxon>Methylobacteriaceae</taxon>
        <taxon>Methylobacterium</taxon>
    </lineage>
</organism>
<dbReference type="Proteomes" id="UP000078316">
    <property type="component" value="Unassembled WGS sequence"/>
</dbReference>
<dbReference type="InterPro" id="IPR036663">
    <property type="entry name" value="Fumarylacetoacetase_C_sf"/>
</dbReference>
<dbReference type="GO" id="GO:0005737">
    <property type="term" value="C:cytoplasm"/>
    <property type="evidence" value="ECO:0007669"/>
    <property type="project" value="TreeGrafter"/>
</dbReference>